<name>A0ABQ9GKU4_9NEOP</name>
<evidence type="ECO:0000313" key="2">
    <source>
        <dbReference type="EMBL" id="KAJ8872618.1"/>
    </source>
</evidence>
<organism evidence="2 3">
    <name type="scientific">Dryococelus australis</name>
    <dbReference type="NCBI Taxonomy" id="614101"/>
    <lineage>
        <taxon>Eukaryota</taxon>
        <taxon>Metazoa</taxon>
        <taxon>Ecdysozoa</taxon>
        <taxon>Arthropoda</taxon>
        <taxon>Hexapoda</taxon>
        <taxon>Insecta</taxon>
        <taxon>Pterygota</taxon>
        <taxon>Neoptera</taxon>
        <taxon>Polyneoptera</taxon>
        <taxon>Phasmatodea</taxon>
        <taxon>Verophasmatodea</taxon>
        <taxon>Anareolatae</taxon>
        <taxon>Phasmatidae</taxon>
        <taxon>Eurycanthinae</taxon>
        <taxon>Dryococelus</taxon>
    </lineage>
</organism>
<evidence type="ECO:0000256" key="1">
    <source>
        <dbReference type="SAM" id="MobiDB-lite"/>
    </source>
</evidence>
<feature type="region of interest" description="Disordered" evidence="1">
    <location>
        <begin position="1"/>
        <end position="42"/>
    </location>
</feature>
<keyword evidence="3" id="KW-1185">Reference proteome</keyword>
<protein>
    <submittedName>
        <fullName evidence="2">Uncharacterized protein</fullName>
    </submittedName>
</protein>
<evidence type="ECO:0000313" key="3">
    <source>
        <dbReference type="Proteomes" id="UP001159363"/>
    </source>
</evidence>
<dbReference type="Proteomes" id="UP001159363">
    <property type="component" value="Chromosome 10"/>
</dbReference>
<proteinExistence type="predicted"/>
<accession>A0ABQ9GKU4</accession>
<gene>
    <name evidence="2" type="ORF">PR048_026224</name>
</gene>
<sequence>MEQRQNTRAGKTGNPRENPPTSGIFRHDNHLRKSGSYPHWESTPVRLGGRRAWLDYSPPTCQPPVAHSVGAPPVWDMGGSRFESQIRHGYKIDVKHIYSEVTFAIGAEFIKHALDDSEPIEDLQGKKVANTLLPGTNRVRFLAGSLPNFLTWGSCRTIPLIGGFSRGSPVSSRPCITVLLQTHLASPSPALKTSMSRATQISSTHFTPETWAVSELADFVDEMITSRRLKLLEGNASQWDSLPHTPQDSGVSLLVLSSLRSFTHPPPLHPPTFSPTFELTSGVTNKLGQRRDASAMSLVRSSTESASGAGLPMNGLFNDPAVLPKPAAANIETKVAHLDPPLSPERRACCLVDYPSASRPLPPLKKPTVGARIFRELGHSAQLGSRRNFWMTVYDTIYIYCRGAVASSLGEGHPAECGSEVRCRTRDDASGRGVRSMNGRKDVKPDE</sequence>
<feature type="region of interest" description="Disordered" evidence="1">
    <location>
        <begin position="426"/>
        <end position="447"/>
    </location>
</feature>
<comment type="caution">
    <text evidence="2">The sequence shown here is derived from an EMBL/GenBank/DDBJ whole genome shotgun (WGS) entry which is preliminary data.</text>
</comment>
<reference evidence="2 3" key="1">
    <citation type="submission" date="2023-02" db="EMBL/GenBank/DDBJ databases">
        <title>LHISI_Scaffold_Assembly.</title>
        <authorList>
            <person name="Stuart O.P."/>
            <person name="Cleave R."/>
            <person name="Magrath M.J.L."/>
            <person name="Mikheyev A.S."/>
        </authorList>
    </citation>
    <scope>NUCLEOTIDE SEQUENCE [LARGE SCALE GENOMIC DNA]</scope>
    <source>
        <strain evidence="2">Daus_M_001</strain>
        <tissue evidence="2">Leg muscle</tissue>
    </source>
</reference>
<dbReference type="EMBL" id="JARBHB010000011">
    <property type="protein sequence ID" value="KAJ8872618.1"/>
    <property type="molecule type" value="Genomic_DNA"/>
</dbReference>